<evidence type="ECO:0000313" key="1">
    <source>
        <dbReference type="Proteomes" id="UP000887576"/>
    </source>
</evidence>
<accession>A0AC34QEE8</accession>
<dbReference type="WBParaSite" id="JU765_v2.g15698.t1">
    <property type="protein sequence ID" value="JU765_v2.g15698.t1"/>
    <property type="gene ID" value="JU765_v2.g15698"/>
</dbReference>
<evidence type="ECO:0000313" key="2">
    <source>
        <dbReference type="WBParaSite" id="JU765_v2.g15698.t1"/>
    </source>
</evidence>
<reference evidence="2" key="1">
    <citation type="submission" date="2022-11" db="UniProtKB">
        <authorList>
            <consortium name="WormBaseParasite"/>
        </authorList>
    </citation>
    <scope>IDENTIFICATION</scope>
</reference>
<dbReference type="Proteomes" id="UP000887576">
    <property type="component" value="Unplaced"/>
</dbReference>
<proteinExistence type="predicted"/>
<organism evidence="1 2">
    <name type="scientific">Panagrolaimus sp. JU765</name>
    <dbReference type="NCBI Taxonomy" id="591449"/>
    <lineage>
        <taxon>Eukaryota</taxon>
        <taxon>Metazoa</taxon>
        <taxon>Ecdysozoa</taxon>
        <taxon>Nematoda</taxon>
        <taxon>Chromadorea</taxon>
        <taxon>Rhabditida</taxon>
        <taxon>Tylenchina</taxon>
        <taxon>Panagrolaimomorpha</taxon>
        <taxon>Panagrolaimoidea</taxon>
        <taxon>Panagrolaimidae</taxon>
        <taxon>Panagrolaimus</taxon>
    </lineage>
</organism>
<protein>
    <submittedName>
        <fullName evidence="2">Uncharacterized protein</fullName>
    </submittedName>
</protein>
<name>A0AC34QEE8_9BILA</name>
<sequence>MKESDADMPGYVTISNIPESSGIRSCEPTTAKIPQPPVPESKPPKSDTTKTTETKTKTEKNDLAGDWIPPHKVIYKGPLIIHKYQKLDLEHELDNQSERPVLPHEHVTWDDTMEVHEMGSEVEVVISNRSKLSQKEEKQDDKPTSEGESKSQKSSLKIPDAPN</sequence>